<feature type="transmembrane region" description="Helical" evidence="1">
    <location>
        <begin position="363"/>
        <end position="385"/>
    </location>
</feature>
<feature type="transmembrane region" description="Helical" evidence="1">
    <location>
        <begin position="118"/>
        <end position="141"/>
    </location>
</feature>
<comment type="caution">
    <text evidence="2">The sequence shown here is derived from an EMBL/GenBank/DDBJ whole genome shotgun (WGS) entry which is preliminary data.</text>
</comment>
<keyword evidence="1" id="KW-1133">Transmembrane helix</keyword>
<keyword evidence="1" id="KW-0472">Membrane</keyword>
<keyword evidence="1" id="KW-0812">Transmembrane</keyword>
<dbReference type="EMBL" id="VSSQ01002129">
    <property type="protein sequence ID" value="MPM13505.1"/>
    <property type="molecule type" value="Genomic_DNA"/>
</dbReference>
<reference evidence="2" key="1">
    <citation type="submission" date="2019-08" db="EMBL/GenBank/DDBJ databases">
        <authorList>
            <person name="Kucharzyk K."/>
            <person name="Murdoch R.W."/>
            <person name="Higgins S."/>
            <person name="Loffler F."/>
        </authorList>
    </citation>
    <scope>NUCLEOTIDE SEQUENCE</scope>
</reference>
<feature type="transmembrane region" description="Helical" evidence="1">
    <location>
        <begin position="195"/>
        <end position="215"/>
    </location>
</feature>
<dbReference type="AlphaFoldDB" id="A0A644XBC5"/>
<feature type="transmembrane region" description="Helical" evidence="1">
    <location>
        <begin position="52"/>
        <end position="72"/>
    </location>
</feature>
<protein>
    <recommendedName>
        <fullName evidence="3">DUF4153 domain-containing protein</fullName>
    </recommendedName>
</protein>
<evidence type="ECO:0000313" key="2">
    <source>
        <dbReference type="EMBL" id="MPM13505.1"/>
    </source>
</evidence>
<gene>
    <name evidence="2" type="ORF">SDC9_59862</name>
</gene>
<feature type="transmembrane region" description="Helical" evidence="1">
    <location>
        <begin position="337"/>
        <end position="356"/>
    </location>
</feature>
<name>A0A644XBC5_9ZZZZ</name>
<feature type="transmembrane region" description="Helical" evidence="1">
    <location>
        <begin position="84"/>
        <end position="106"/>
    </location>
</feature>
<proteinExistence type="predicted"/>
<feature type="transmembrane region" description="Helical" evidence="1">
    <location>
        <begin position="307"/>
        <end position="325"/>
    </location>
</feature>
<feature type="transmembrane region" description="Helical" evidence="1">
    <location>
        <begin position="162"/>
        <end position="183"/>
    </location>
</feature>
<sequence length="618" mass="67086">MNTITRSVSTIFKGALKAFRTFPASIGCAIAFAVVTLVRIQLDWPQQEAYNLLLNSLHWSFALGAIFSLAVITAEQSRLNRASAFLLANLLGVAAAAVTFLALYYFGGTQPAWANYTVVSSLAAARVGAVMLVSLIAFVILAGYPKDSSGFTPSFFMTHKAFFIALIYGAVIMLGASGVARAVQSLLYRDMSSKVYGYIGTLAGFLTFTIFIGYFPDFRKGADDAHREVAQKKPRFIEVLFVSIMIPIVLALTVVLLIWAGKTALGGMQASFVLLSAIAASYTIGGLWLQAMVSGHDSKLAGLYQRVYPIASLVILVFEAWAVINQLQNTGLKTTEYFFILIWIVAAAGAVLLLVVKSKAHQIIALLTCFLAVVSVMPVLGYQALPVTSQVTRLQNLLVSQNMLREGVITPATAEPEESVRVAITDATNYLAYAQDAKLPGWFDKTLAQSNVFKAKFGFEQTWAAGEGNGTTPGQYIGTYLYLPAGAVNISGYRWAVSFQNEYKNEQGSVTVSGDRGTYTIDWTAPGGWTIPSLKLSLDDRVILEQSLKDYIDALSEKYPPGQSGSTAAALEDMSLRVETQEAAVLLVFSNVEFSVDTSSDTFNYWVVLKGLYLRENP</sequence>
<accession>A0A644XBC5</accession>
<organism evidence="2">
    <name type="scientific">bioreactor metagenome</name>
    <dbReference type="NCBI Taxonomy" id="1076179"/>
    <lineage>
        <taxon>unclassified sequences</taxon>
        <taxon>metagenomes</taxon>
        <taxon>ecological metagenomes</taxon>
    </lineage>
</organism>
<evidence type="ECO:0000256" key="1">
    <source>
        <dbReference type="SAM" id="Phobius"/>
    </source>
</evidence>
<feature type="transmembrane region" description="Helical" evidence="1">
    <location>
        <begin position="21"/>
        <end position="40"/>
    </location>
</feature>
<feature type="transmembrane region" description="Helical" evidence="1">
    <location>
        <begin position="236"/>
        <end position="260"/>
    </location>
</feature>
<evidence type="ECO:0008006" key="3">
    <source>
        <dbReference type="Google" id="ProtNLM"/>
    </source>
</evidence>
<feature type="transmembrane region" description="Helical" evidence="1">
    <location>
        <begin position="272"/>
        <end position="295"/>
    </location>
</feature>